<comment type="caution">
    <text evidence="2">The sequence shown here is derived from an EMBL/GenBank/DDBJ whole genome shotgun (WGS) entry which is preliminary data.</text>
</comment>
<dbReference type="AlphaFoldDB" id="A0A2M9BPQ7"/>
<dbReference type="EMBL" id="PGFA01000001">
    <property type="protein sequence ID" value="PJJ59944.1"/>
    <property type="molecule type" value="Genomic_DNA"/>
</dbReference>
<gene>
    <name evidence="2" type="ORF">CLV45_1366</name>
</gene>
<sequence>MMTERVIVLASADRPVLGHVRTVPGLRAAEAAGQLWLRGLPATGELPVAVRALPAVATYAADAQERLFPAGHRTPTGRLPALVWQPIAEFVPLELPTAAVPARTVPSYRVRLLPSGRAQAGAALLTTLPQWLAYVETAPEIRLRGLRFAVSSDAEVLVLGTPLPPVAGQEYWLQHGLLLPAGFDLEAPLLAPLLARKLDPAADGVVLFRADGRWEQILATDVVPVTRGAVRLTAEGFAA</sequence>
<accession>A0A2M9BPQ7</accession>
<keyword evidence="3" id="KW-1185">Reference proteome</keyword>
<evidence type="ECO:0000259" key="1">
    <source>
        <dbReference type="Pfam" id="PF19918"/>
    </source>
</evidence>
<feature type="domain" description="MoxR-vWA-beta-propeller ternary system" evidence="1">
    <location>
        <begin position="9"/>
        <end position="232"/>
    </location>
</feature>
<evidence type="ECO:0000313" key="3">
    <source>
        <dbReference type="Proteomes" id="UP000228535"/>
    </source>
</evidence>
<dbReference type="Proteomes" id="UP000228535">
    <property type="component" value="Unassembled WGS sequence"/>
</dbReference>
<dbReference type="InterPro" id="IPR045552">
    <property type="entry name" value="bpX2"/>
</dbReference>
<protein>
    <recommendedName>
        <fullName evidence="1">MoxR-vWA-beta-propeller ternary system domain-containing protein</fullName>
    </recommendedName>
</protein>
<proteinExistence type="predicted"/>
<organism evidence="2 3">
    <name type="scientific">Hymenobacter chitinivorans DSM 11115</name>
    <dbReference type="NCBI Taxonomy" id="1121954"/>
    <lineage>
        <taxon>Bacteria</taxon>
        <taxon>Pseudomonadati</taxon>
        <taxon>Bacteroidota</taxon>
        <taxon>Cytophagia</taxon>
        <taxon>Cytophagales</taxon>
        <taxon>Hymenobacteraceae</taxon>
        <taxon>Hymenobacter</taxon>
    </lineage>
</organism>
<name>A0A2M9BPQ7_9BACT</name>
<evidence type="ECO:0000313" key="2">
    <source>
        <dbReference type="EMBL" id="PJJ59944.1"/>
    </source>
</evidence>
<dbReference type="Pfam" id="PF19918">
    <property type="entry name" value="bpX2"/>
    <property type="match status" value="1"/>
</dbReference>
<reference evidence="2 3" key="1">
    <citation type="submission" date="2017-11" db="EMBL/GenBank/DDBJ databases">
        <title>Genomic Encyclopedia of Archaeal and Bacterial Type Strains, Phase II (KMG-II): From Individual Species to Whole Genera.</title>
        <authorList>
            <person name="Goeker M."/>
        </authorList>
    </citation>
    <scope>NUCLEOTIDE SEQUENCE [LARGE SCALE GENOMIC DNA]</scope>
    <source>
        <strain evidence="2 3">DSM 11115</strain>
    </source>
</reference>
<dbReference type="OrthoDB" id="674746at2"/>